<evidence type="ECO:0000313" key="1">
    <source>
        <dbReference type="EMBL" id="CAH7666039.1"/>
    </source>
</evidence>
<name>A0AAV0AEQ5_PHAPC</name>
<comment type="caution">
    <text evidence="1">The sequence shown here is derived from an EMBL/GenBank/DDBJ whole genome shotgun (WGS) entry which is preliminary data.</text>
</comment>
<dbReference type="AlphaFoldDB" id="A0AAV0AEQ5"/>
<gene>
    <name evidence="1" type="ORF">PPACK8108_LOCUS355</name>
</gene>
<accession>A0AAV0AEQ5</accession>
<dbReference type="Proteomes" id="UP001153365">
    <property type="component" value="Unassembled WGS sequence"/>
</dbReference>
<proteinExistence type="predicted"/>
<protein>
    <submittedName>
        <fullName evidence="1">Uncharacterized protein</fullName>
    </submittedName>
</protein>
<evidence type="ECO:0000313" key="2">
    <source>
        <dbReference type="Proteomes" id="UP001153365"/>
    </source>
</evidence>
<organism evidence="1 2">
    <name type="scientific">Phakopsora pachyrhizi</name>
    <name type="common">Asian soybean rust disease fungus</name>
    <dbReference type="NCBI Taxonomy" id="170000"/>
    <lineage>
        <taxon>Eukaryota</taxon>
        <taxon>Fungi</taxon>
        <taxon>Dikarya</taxon>
        <taxon>Basidiomycota</taxon>
        <taxon>Pucciniomycotina</taxon>
        <taxon>Pucciniomycetes</taxon>
        <taxon>Pucciniales</taxon>
        <taxon>Phakopsoraceae</taxon>
        <taxon>Phakopsora</taxon>
    </lineage>
</organism>
<sequence>MRENLLKAFITTSVLWIYPIETAFLTKMPGQTVKSGTQTLASQELGSRFGQLAGFRAFSTDDKDLTNLNRIAELGESQKNLANQENENKNSLFSPLQTKYKKYSENLPAVKNGEYGSKDFFNAPLSRQAGLTAANDGDNVVKLGINKKGRLQLFVGGSENLNTESFKEQIRASALRNKHYYLPRFKFAEDAFADMPIGDGLADLLKDFDHVNMRQEEDAWYNLEIRSHMEKAMKELKELKKLYPDTSYANYKDFQLKEVDKVEIDSKVAVAAAELKAALSGIAKLDDRRFIPPMLEKSFYIKKNFKTINFLIEKKLISPSDALRWFREDDTLKILAYHFDKEIDVSPTQHWLPTKDAFLKDHRNLGASLSGKKSF</sequence>
<dbReference type="EMBL" id="CALTRL010000028">
    <property type="protein sequence ID" value="CAH7666039.1"/>
    <property type="molecule type" value="Genomic_DNA"/>
</dbReference>
<keyword evidence="2" id="KW-1185">Reference proteome</keyword>
<reference evidence="1" key="1">
    <citation type="submission" date="2022-06" db="EMBL/GenBank/DDBJ databases">
        <authorList>
            <consortium name="SYNGENTA / RWTH Aachen University"/>
        </authorList>
    </citation>
    <scope>NUCLEOTIDE SEQUENCE</scope>
</reference>